<dbReference type="AlphaFoldDB" id="A0A7S3R1T2"/>
<dbReference type="Pfam" id="PF07386">
    <property type="entry name" value="DUF1499"/>
    <property type="match status" value="1"/>
</dbReference>
<name>A0A7S3R1T2_DUNTE</name>
<gene>
    <name evidence="1" type="ORF">DTER00134_LOCUS15114</name>
</gene>
<evidence type="ECO:0000313" key="1">
    <source>
        <dbReference type="EMBL" id="CAE0500041.1"/>
    </source>
</evidence>
<sequence length="180" mass="19927">MQLGRRGFILAVAAGVLGLGWFKNRQEMSSAFSAPVINDVATRQGYDLLFPLSPSIGPVPEGFRPIIEKTWGDKLAPFKFPASFEMGASFDASVDAASKMGWQVKHVDRTSFIIQALDITRWLRFKDDIVIKLSQQDDAVMLNMRSRSRIGKGDLGKNAARIQDYLKHLHEATSPSASKS</sequence>
<reference evidence="1" key="1">
    <citation type="submission" date="2021-01" db="EMBL/GenBank/DDBJ databases">
        <authorList>
            <person name="Corre E."/>
            <person name="Pelletier E."/>
            <person name="Niang G."/>
            <person name="Scheremetjew M."/>
            <person name="Finn R."/>
            <person name="Kale V."/>
            <person name="Holt S."/>
            <person name="Cochrane G."/>
            <person name="Meng A."/>
            <person name="Brown T."/>
            <person name="Cohen L."/>
        </authorList>
    </citation>
    <scope>NUCLEOTIDE SEQUENCE</scope>
    <source>
        <strain evidence="1">CCMP1320</strain>
    </source>
</reference>
<organism evidence="1">
    <name type="scientific">Dunaliella tertiolecta</name>
    <name type="common">Green alga</name>
    <dbReference type="NCBI Taxonomy" id="3047"/>
    <lineage>
        <taxon>Eukaryota</taxon>
        <taxon>Viridiplantae</taxon>
        <taxon>Chlorophyta</taxon>
        <taxon>core chlorophytes</taxon>
        <taxon>Chlorophyceae</taxon>
        <taxon>CS clade</taxon>
        <taxon>Chlamydomonadales</taxon>
        <taxon>Dunaliellaceae</taxon>
        <taxon>Dunaliella</taxon>
    </lineage>
</organism>
<evidence type="ECO:0008006" key="2">
    <source>
        <dbReference type="Google" id="ProtNLM"/>
    </source>
</evidence>
<accession>A0A7S3R1T2</accession>
<protein>
    <recommendedName>
        <fullName evidence="2">DUF1499 domain-containing protein</fullName>
    </recommendedName>
</protein>
<dbReference type="EMBL" id="HBIP01025117">
    <property type="protein sequence ID" value="CAE0500041.1"/>
    <property type="molecule type" value="Transcribed_RNA"/>
</dbReference>
<dbReference type="InterPro" id="IPR010865">
    <property type="entry name" value="DUF1499"/>
</dbReference>
<proteinExistence type="predicted"/>